<dbReference type="InterPro" id="IPR051051">
    <property type="entry name" value="E3_ubiq-ligase_TRIM/RNF"/>
</dbReference>
<organism evidence="5 6">
    <name type="scientific">Clarias magur</name>
    <name type="common">Asian catfish</name>
    <name type="synonym">Macropteronotus magur</name>
    <dbReference type="NCBI Taxonomy" id="1594786"/>
    <lineage>
        <taxon>Eukaryota</taxon>
        <taxon>Metazoa</taxon>
        <taxon>Chordata</taxon>
        <taxon>Craniata</taxon>
        <taxon>Vertebrata</taxon>
        <taxon>Euteleostomi</taxon>
        <taxon>Actinopterygii</taxon>
        <taxon>Neopterygii</taxon>
        <taxon>Teleostei</taxon>
        <taxon>Ostariophysi</taxon>
        <taxon>Siluriformes</taxon>
        <taxon>Clariidae</taxon>
        <taxon>Clarias</taxon>
    </lineage>
</organism>
<keyword evidence="6" id="KW-1185">Reference proteome</keyword>
<feature type="domain" description="SPRY" evidence="4">
    <location>
        <begin position="73"/>
        <end position="144"/>
    </location>
</feature>
<evidence type="ECO:0000256" key="2">
    <source>
        <dbReference type="ARBA" id="ARBA00022771"/>
    </source>
</evidence>
<feature type="non-terminal residue" evidence="5">
    <location>
        <position position="145"/>
    </location>
</feature>
<dbReference type="InterPro" id="IPR043136">
    <property type="entry name" value="B30.2/SPRY_sf"/>
</dbReference>
<comment type="caution">
    <text evidence="5">The sequence shown here is derived from an EMBL/GenBank/DDBJ whole genome shotgun (WGS) entry which is preliminary data.</text>
</comment>
<dbReference type="PANTHER" id="PTHR25465:SF5">
    <property type="entry name" value="E3 UBIQUITIN_ISG15 LIGASE TRIM25-RELATED"/>
    <property type="match status" value="1"/>
</dbReference>
<protein>
    <submittedName>
        <fullName evidence="5">Tripartite motif-containing protein 16-like</fullName>
    </submittedName>
</protein>
<sequence>FWQFTLDLSTTTLRHQLSDSNRMVTDKDNQSTYDSSIRSYNSFAYQSTLLQVYKDPQDYYSQVWCNESVIVPCYWEVEWSGNNGVSIAVSYKDMGRMGSNKFGLNDQSWSLQCSSSSCSFLHNNQETKISMKPTYTIGVFLDHKA</sequence>
<keyword evidence="1" id="KW-0479">Metal-binding</keyword>
<accession>A0A8J4X084</accession>
<dbReference type="SUPFAM" id="SSF49899">
    <property type="entry name" value="Concanavalin A-like lectins/glucanases"/>
    <property type="match status" value="1"/>
</dbReference>
<dbReference type="Proteomes" id="UP000727407">
    <property type="component" value="Unassembled WGS sequence"/>
</dbReference>
<keyword evidence="3" id="KW-0862">Zinc</keyword>
<proteinExistence type="predicted"/>
<dbReference type="Gene3D" id="2.60.120.920">
    <property type="match status" value="1"/>
</dbReference>
<gene>
    <name evidence="5" type="ORF">DAT39_011437</name>
</gene>
<evidence type="ECO:0000259" key="4">
    <source>
        <dbReference type="Pfam" id="PF00622"/>
    </source>
</evidence>
<feature type="non-terminal residue" evidence="5">
    <location>
        <position position="1"/>
    </location>
</feature>
<dbReference type="PANTHER" id="PTHR25465">
    <property type="entry name" value="B-BOX DOMAIN CONTAINING"/>
    <property type="match status" value="1"/>
</dbReference>
<dbReference type="InterPro" id="IPR013320">
    <property type="entry name" value="ConA-like_dom_sf"/>
</dbReference>
<dbReference type="InterPro" id="IPR003877">
    <property type="entry name" value="SPRY_dom"/>
</dbReference>
<evidence type="ECO:0000313" key="6">
    <source>
        <dbReference type="Proteomes" id="UP000727407"/>
    </source>
</evidence>
<dbReference type="Pfam" id="PF00622">
    <property type="entry name" value="SPRY"/>
    <property type="match status" value="1"/>
</dbReference>
<evidence type="ECO:0000256" key="3">
    <source>
        <dbReference type="ARBA" id="ARBA00022833"/>
    </source>
</evidence>
<evidence type="ECO:0000256" key="1">
    <source>
        <dbReference type="ARBA" id="ARBA00022723"/>
    </source>
</evidence>
<dbReference type="EMBL" id="QNUK01000185">
    <property type="protein sequence ID" value="KAF5898847.1"/>
    <property type="molecule type" value="Genomic_DNA"/>
</dbReference>
<reference evidence="5" key="1">
    <citation type="submission" date="2020-07" db="EMBL/GenBank/DDBJ databases">
        <title>Clarias magur genome sequencing, assembly and annotation.</title>
        <authorList>
            <person name="Kushwaha B."/>
            <person name="Kumar R."/>
            <person name="Das P."/>
            <person name="Joshi C.G."/>
            <person name="Kumar D."/>
            <person name="Nagpure N.S."/>
            <person name="Pandey M."/>
            <person name="Agarwal S."/>
            <person name="Srivastava S."/>
            <person name="Singh M."/>
            <person name="Sahoo L."/>
            <person name="Jayasankar P."/>
            <person name="Meher P.K."/>
            <person name="Koringa P.G."/>
            <person name="Iquebal M.A."/>
            <person name="Das S.P."/>
            <person name="Bit A."/>
            <person name="Patnaik S."/>
            <person name="Patel N."/>
            <person name="Shah T.M."/>
            <person name="Hinsu A."/>
            <person name="Jena J.K."/>
        </authorList>
    </citation>
    <scope>NUCLEOTIDE SEQUENCE</scope>
    <source>
        <strain evidence="5">CIFAMagur01</strain>
        <tissue evidence="5">Testis</tissue>
    </source>
</reference>
<dbReference type="AlphaFoldDB" id="A0A8J4X084"/>
<name>A0A8J4X084_CLAMG</name>
<dbReference type="GO" id="GO:0008270">
    <property type="term" value="F:zinc ion binding"/>
    <property type="evidence" value="ECO:0007669"/>
    <property type="project" value="UniProtKB-KW"/>
</dbReference>
<evidence type="ECO:0000313" key="5">
    <source>
        <dbReference type="EMBL" id="KAF5898847.1"/>
    </source>
</evidence>
<keyword evidence="2" id="KW-0863">Zinc-finger</keyword>